<accession>A0A1Y5IK84</accession>
<organism evidence="7">
    <name type="scientific">Ostreococcus tauri</name>
    <name type="common">Marine green alga</name>
    <dbReference type="NCBI Taxonomy" id="70448"/>
    <lineage>
        <taxon>Eukaryota</taxon>
        <taxon>Viridiplantae</taxon>
        <taxon>Chlorophyta</taxon>
        <taxon>Mamiellophyceae</taxon>
        <taxon>Mamiellales</taxon>
        <taxon>Bathycoccaceae</taxon>
        <taxon>Ostreococcus</taxon>
    </lineage>
</organism>
<evidence type="ECO:0000256" key="2">
    <source>
        <dbReference type="ARBA" id="ARBA00010441"/>
    </source>
</evidence>
<dbReference type="GO" id="GO:0016780">
    <property type="term" value="F:phosphotransferase activity, for other substituted phosphate groups"/>
    <property type="evidence" value="ECO:0007669"/>
    <property type="project" value="InterPro"/>
</dbReference>
<proteinExistence type="inferred from homology"/>
<dbReference type="GO" id="GO:0008654">
    <property type="term" value="P:phospholipid biosynthetic process"/>
    <property type="evidence" value="ECO:0007669"/>
    <property type="project" value="InterPro"/>
</dbReference>
<feature type="transmembrane region" description="Helical" evidence="6">
    <location>
        <begin position="400"/>
        <end position="432"/>
    </location>
</feature>
<dbReference type="AlphaFoldDB" id="A0A1Y5IK84"/>
<dbReference type="Proteomes" id="UP000195557">
    <property type="component" value="Unassembled WGS sequence"/>
</dbReference>
<evidence type="ECO:0000256" key="6">
    <source>
        <dbReference type="SAM" id="Phobius"/>
    </source>
</evidence>
<evidence type="ECO:0000256" key="3">
    <source>
        <dbReference type="ARBA" id="ARBA00022679"/>
    </source>
</evidence>
<dbReference type="eggNOG" id="KOG2877">
    <property type="taxonomic scope" value="Eukaryota"/>
</dbReference>
<sequence>MPGKCANVLTRFPSAFLDNLSVPHSRGARDVRTARRPRTWASGACARVRARSAFGPASTARALDLLTGGFDASVDAACSHRARGSHVGASKRRCAQVRAYAYTSPNLSLCERLFLDRWWSLGVEAFPTWLAPNAMTALGLCCVVAAYVMMWTMSPALEFEASRWVYVACAGLAFAYQMMDGMDGKQARRTKSGSPLGEVIDHACDGLSMCFYPLVVLDIFGVGHATSRARAACVSTMMLGRALFVVDTVSSTFSGVLPVSKFLDSQDVQLIVQTLMLVAATIGNRFLFDVTLSLPYVGAQTVGRVGAVFCITVGTIARVGTFIKTILASDKHEPPHWPSYRSPFKIAARCALVEAFHGLCLYKSQNFAFAHATSSILFGESEIRIMSIRVSDPDFPVTNWFALFIMACTTVVPAGDAFTSGVLIGTALFVFLHRFSSLAAQITGCLGMHPNIFIIRPRE</sequence>
<comment type="similarity">
    <text evidence="2 5">Belongs to the CDP-alcohol phosphatidyltransferase class-I family.</text>
</comment>
<dbReference type="GO" id="GO:0016020">
    <property type="term" value="C:membrane"/>
    <property type="evidence" value="ECO:0007669"/>
    <property type="project" value="UniProtKB-SubCell"/>
</dbReference>
<dbReference type="PANTHER" id="PTHR10414:SF37">
    <property type="entry name" value="BB IN A BOXCAR, ISOFORM C"/>
    <property type="match status" value="1"/>
</dbReference>
<dbReference type="PROSITE" id="PS00379">
    <property type="entry name" value="CDP_ALCOHOL_P_TRANSF"/>
    <property type="match status" value="1"/>
</dbReference>
<dbReference type="Pfam" id="PF01066">
    <property type="entry name" value="CDP-OH_P_transf"/>
    <property type="match status" value="1"/>
</dbReference>
<keyword evidence="6" id="KW-1133">Transmembrane helix</keyword>
<dbReference type="InterPro" id="IPR048254">
    <property type="entry name" value="CDP_ALCOHOL_P_TRANSF_CS"/>
</dbReference>
<dbReference type="InterPro" id="IPR014472">
    <property type="entry name" value="CHOPT"/>
</dbReference>
<keyword evidence="6" id="KW-0812">Transmembrane</keyword>
<feature type="transmembrane region" description="Helical" evidence="6">
    <location>
        <begin position="161"/>
        <end position="179"/>
    </location>
</feature>
<evidence type="ECO:0000256" key="1">
    <source>
        <dbReference type="ARBA" id="ARBA00004370"/>
    </source>
</evidence>
<dbReference type="InterPro" id="IPR000462">
    <property type="entry name" value="CDP-OH_P_trans"/>
</dbReference>
<evidence type="ECO:0000256" key="5">
    <source>
        <dbReference type="RuleBase" id="RU003750"/>
    </source>
</evidence>
<dbReference type="InterPro" id="IPR043130">
    <property type="entry name" value="CDP-OH_PTrfase_TM_dom"/>
</dbReference>
<dbReference type="PANTHER" id="PTHR10414">
    <property type="entry name" value="ETHANOLAMINEPHOSPHOTRANSFERASE"/>
    <property type="match status" value="1"/>
</dbReference>
<name>A0A1Y5IK84_OSTTA</name>
<reference evidence="7" key="1">
    <citation type="submission" date="2017-04" db="EMBL/GenBank/DDBJ databases">
        <title>Population genomics of picophytoplankton unveils novel chromosome hypervariability.</title>
        <authorList>
            <consortium name="DOE Joint Genome Institute"/>
            <person name="Blanc-Mathieu R."/>
            <person name="Krasovec M."/>
            <person name="Hebrard M."/>
            <person name="Yau S."/>
            <person name="Desgranges E."/>
            <person name="Martin J."/>
            <person name="Schackwitz W."/>
            <person name="Kuo A."/>
            <person name="Salin G."/>
            <person name="Donnadieu C."/>
            <person name="Desdevises Y."/>
            <person name="Sanchez-Ferandin S."/>
            <person name="Moreau H."/>
            <person name="Rivals E."/>
            <person name="Grigoriev I.V."/>
            <person name="Grimsley N."/>
            <person name="Eyre-Walker A."/>
            <person name="Piganeau G."/>
        </authorList>
    </citation>
    <scope>NUCLEOTIDE SEQUENCE [LARGE SCALE GENOMIC DNA]</scope>
    <source>
        <strain evidence="7">RCC 1115</strain>
    </source>
</reference>
<keyword evidence="3 5" id="KW-0808">Transferase</keyword>
<dbReference type="Gene3D" id="1.20.120.1760">
    <property type="match status" value="1"/>
</dbReference>
<protein>
    <submittedName>
        <fullName evidence="7">sn-1,2-diacylglycerol ethanolamine-and cholinephosphotransferase</fullName>
    </submittedName>
</protein>
<comment type="subcellular location">
    <subcellularLocation>
        <location evidence="1">Membrane</location>
    </subcellularLocation>
</comment>
<feature type="transmembrane region" description="Helical" evidence="6">
    <location>
        <begin position="129"/>
        <end position="149"/>
    </location>
</feature>
<gene>
    <name evidence="7" type="ORF">BE221DRAFT_71627</name>
</gene>
<evidence type="ECO:0000256" key="4">
    <source>
        <dbReference type="ARBA" id="ARBA00023136"/>
    </source>
</evidence>
<dbReference type="EMBL" id="KZ155778">
    <property type="protein sequence ID" value="OUS47375.1"/>
    <property type="molecule type" value="Genomic_DNA"/>
</dbReference>
<evidence type="ECO:0000313" key="7">
    <source>
        <dbReference type="EMBL" id="OUS47375.1"/>
    </source>
</evidence>
<feature type="transmembrane region" description="Helical" evidence="6">
    <location>
        <begin position="270"/>
        <end position="288"/>
    </location>
</feature>
<keyword evidence="4 6" id="KW-0472">Membrane</keyword>